<proteinExistence type="predicted"/>
<organism evidence="5 6">
    <name type="scientific">Oesophagostomum dentatum</name>
    <name type="common">Nodular worm</name>
    <dbReference type="NCBI Taxonomy" id="61180"/>
    <lineage>
        <taxon>Eukaryota</taxon>
        <taxon>Metazoa</taxon>
        <taxon>Ecdysozoa</taxon>
        <taxon>Nematoda</taxon>
        <taxon>Chromadorea</taxon>
        <taxon>Rhabditida</taxon>
        <taxon>Rhabditina</taxon>
        <taxon>Rhabditomorpha</taxon>
        <taxon>Strongyloidea</taxon>
        <taxon>Strongylidae</taxon>
        <taxon>Oesophagostomum</taxon>
    </lineage>
</organism>
<gene>
    <name evidence="5" type="ORF">OESDEN_07822</name>
</gene>
<dbReference type="SUPFAM" id="SSF46689">
    <property type="entry name" value="Homeodomain-like"/>
    <property type="match status" value="1"/>
</dbReference>
<evidence type="ECO:0000259" key="4">
    <source>
        <dbReference type="Pfam" id="PF00046"/>
    </source>
</evidence>
<protein>
    <submittedName>
        <fullName evidence="5">Homeobox domain protein</fullName>
    </submittedName>
</protein>
<dbReference type="Gene3D" id="1.10.10.60">
    <property type="entry name" value="Homeodomain-like"/>
    <property type="match status" value="1"/>
</dbReference>
<evidence type="ECO:0000256" key="3">
    <source>
        <dbReference type="SAM" id="MobiDB-lite"/>
    </source>
</evidence>
<dbReference type="GO" id="GO:0005634">
    <property type="term" value="C:nucleus"/>
    <property type="evidence" value="ECO:0007669"/>
    <property type="project" value="UniProtKB-SubCell"/>
</dbReference>
<dbReference type="InterPro" id="IPR009057">
    <property type="entry name" value="Homeodomain-like_sf"/>
</dbReference>
<dbReference type="Proteomes" id="UP000053660">
    <property type="component" value="Unassembled WGS sequence"/>
</dbReference>
<keyword evidence="6" id="KW-1185">Reference proteome</keyword>
<evidence type="ECO:0000256" key="2">
    <source>
        <dbReference type="RuleBase" id="RU000682"/>
    </source>
</evidence>
<dbReference type="OrthoDB" id="5848009at2759"/>
<name>A0A0B1T402_OESDE</name>
<sequence>MENSSCAYPDTGIFDEISWMPMPPAYYAYPVPGAGQPGYAMPMPMAHSMPYPMASWYNYATSGTQAGGKYKKKRNLFTKLQLNMLHRRFAEKEHIRQPERDSFAQMIGLTGEQAAYYQPPSFPAQEFQPAQEEKLSLSTCSEDDQNL</sequence>
<keyword evidence="2" id="KW-0539">Nucleus</keyword>
<keyword evidence="2 5" id="KW-0371">Homeobox</keyword>
<dbReference type="AlphaFoldDB" id="A0A0B1T402"/>
<dbReference type="InterPro" id="IPR001356">
    <property type="entry name" value="HD"/>
</dbReference>
<feature type="region of interest" description="Disordered" evidence="3">
    <location>
        <begin position="127"/>
        <end position="147"/>
    </location>
</feature>
<dbReference type="GO" id="GO:0003677">
    <property type="term" value="F:DNA binding"/>
    <property type="evidence" value="ECO:0007669"/>
    <property type="project" value="UniProtKB-KW"/>
</dbReference>
<dbReference type="Pfam" id="PF00046">
    <property type="entry name" value="Homeodomain"/>
    <property type="match status" value="1"/>
</dbReference>
<dbReference type="EMBL" id="KN551449">
    <property type="protein sequence ID" value="KHJ92293.1"/>
    <property type="molecule type" value="Genomic_DNA"/>
</dbReference>
<evidence type="ECO:0000313" key="5">
    <source>
        <dbReference type="EMBL" id="KHJ92293.1"/>
    </source>
</evidence>
<accession>A0A0B1T402</accession>
<keyword evidence="2 5" id="KW-0238">DNA-binding</keyword>
<reference evidence="5 6" key="1">
    <citation type="submission" date="2014-03" db="EMBL/GenBank/DDBJ databases">
        <title>Draft genome of the hookworm Oesophagostomum dentatum.</title>
        <authorList>
            <person name="Mitreva M."/>
        </authorList>
    </citation>
    <scope>NUCLEOTIDE SEQUENCE [LARGE SCALE GENOMIC DNA]</scope>
    <source>
        <strain evidence="5 6">OD-Hann</strain>
    </source>
</reference>
<evidence type="ECO:0000313" key="6">
    <source>
        <dbReference type="Proteomes" id="UP000053660"/>
    </source>
</evidence>
<dbReference type="CDD" id="cd00086">
    <property type="entry name" value="homeodomain"/>
    <property type="match status" value="1"/>
</dbReference>
<comment type="subcellular location">
    <subcellularLocation>
        <location evidence="1 2">Nucleus</location>
    </subcellularLocation>
</comment>
<evidence type="ECO:0000256" key="1">
    <source>
        <dbReference type="ARBA" id="ARBA00004123"/>
    </source>
</evidence>
<feature type="domain" description="Homeobox" evidence="4">
    <location>
        <begin position="71"/>
        <end position="113"/>
    </location>
</feature>